<comment type="caution">
    <text evidence="1">The sequence shown here is derived from an EMBL/GenBank/DDBJ whole genome shotgun (WGS) entry which is preliminary data.</text>
</comment>
<accession>A0ACB8S2Y1</accession>
<dbReference type="Proteomes" id="UP000814033">
    <property type="component" value="Unassembled WGS sequence"/>
</dbReference>
<evidence type="ECO:0000313" key="1">
    <source>
        <dbReference type="EMBL" id="KAI0050365.1"/>
    </source>
</evidence>
<sequence>MKPQHLSRLSLSGRAASCTMFLQHIQLPTSAEVSLSVDNCDGSGSAGSQFFAAVSSAIQLPARPAVSLSISSTEHGDEIRVRRLGSDQSYADDWSSDCTCDPHPSDLVLSFRDESPTNHRDAVELSSAAFDAFSSPHLLQFSIHRKSPGWTTDTPRDLASGLRAPGLRSIFVEGDPASGLCWALCEADACGESGQFMPGLARLRLAGVDLEQAVMSSADGVRVPLWRLLERALVGRAGEGYLLEALDLDTGCRIHAESVVQMRHNLPGVFVNTTEPHDGREHLWYARVHIAVAFHFLTGMILAFVRDRREDTA</sequence>
<reference evidence="1" key="2">
    <citation type="journal article" date="2022" name="New Phytol.">
        <title>Evolutionary transition to the ectomycorrhizal habit in the genomes of a hyperdiverse lineage of mushroom-forming fungi.</title>
        <authorList>
            <person name="Looney B."/>
            <person name="Miyauchi S."/>
            <person name="Morin E."/>
            <person name="Drula E."/>
            <person name="Courty P.E."/>
            <person name="Kohler A."/>
            <person name="Kuo A."/>
            <person name="LaButti K."/>
            <person name="Pangilinan J."/>
            <person name="Lipzen A."/>
            <person name="Riley R."/>
            <person name="Andreopoulos W."/>
            <person name="He G."/>
            <person name="Johnson J."/>
            <person name="Nolan M."/>
            <person name="Tritt A."/>
            <person name="Barry K.W."/>
            <person name="Grigoriev I.V."/>
            <person name="Nagy L.G."/>
            <person name="Hibbett D."/>
            <person name="Henrissat B."/>
            <person name="Matheny P.B."/>
            <person name="Labbe J."/>
            <person name="Martin F.M."/>
        </authorList>
    </citation>
    <scope>NUCLEOTIDE SEQUENCE</scope>
    <source>
        <strain evidence="1">FP105234-sp</strain>
    </source>
</reference>
<proteinExistence type="predicted"/>
<protein>
    <submittedName>
        <fullName evidence="1">Uncharacterized protein</fullName>
    </submittedName>
</protein>
<gene>
    <name evidence="1" type="ORF">FA95DRAFT_619712</name>
</gene>
<dbReference type="EMBL" id="MU275862">
    <property type="protein sequence ID" value="KAI0050365.1"/>
    <property type="molecule type" value="Genomic_DNA"/>
</dbReference>
<reference evidence="1" key="1">
    <citation type="submission" date="2021-02" db="EMBL/GenBank/DDBJ databases">
        <authorList>
            <consortium name="DOE Joint Genome Institute"/>
            <person name="Ahrendt S."/>
            <person name="Looney B.P."/>
            <person name="Miyauchi S."/>
            <person name="Morin E."/>
            <person name="Drula E."/>
            <person name="Courty P.E."/>
            <person name="Chicoki N."/>
            <person name="Fauchery L."/>
            <person name="Kohler A."/>
            <person name="Kuo A."/>
            <person name="Labutti K."/>
            <person name="Pangilinan J."/>
            <person name="Lipzen A."/>
            <person name="Riley R."/>
            <person name="Andreopoulos W."/>
            <person name="He G."/>
            <person name="Johnson J."/>
            <person name="Barry K.W."/>
            <person name="Grigoriev I.V."/>
            <person name="Nagy L."/>
            <person name="Hibbett D."/>
            <person name="Henrissat B."/>
            <person name="Matheny P.B."/>
            <person name="Labbe J."/>
            <person name="Martin F."/>
        </authorList>
    </citation>
    <scope>NUCLEOTIDE SEQUENCE</scope>
    <source>
        <strain evidence="1">FP105234-sp</strain>
    </source>
</reference>
<organism evidence="1 2">
    <name type="scientific">Auriscalpium vulgare</name>
    <dbReference type="NCBI Taxonomy" id="40419"/>
    <lineage>
        <taxon>Eukaryota</taxon>
        <taxon>Fungi</taxon>
        <taxon>Dikarya</taxon>
        <taxon>Basidiomycota</taxon>
        <taxon>Agaricomycotina</taxon>
        <taxon>Agaricomycetes</taxon>
        <taxon>Russulales</taxon>
        <taxon>Auriscalpiaceae</taxon>
        <taxon>Auriscalpium</taxon>
    </lineage>
</organism>
<name>A0ACB8S2Y1_9AGAM</name>
<keyword evidence="2" id="KW-1185">Reference proteome</keyword>
<evidence type="ECO:0000313" key="2">
    <source>
        <dbReference type="Proteomes" id="UP000814033"/>
    </source>
</evidence>